<name>A0A9N9A0P0_9GLOM</name>
<accession>A0A9N9A0P0</accession>
<dbReference type="EMBL" id="CAJVPV010001968">
    <property type="protein sequence ID" value="CAG8513983.1"/>
    <property type="molecule type" value="Genomic_DNA"/>
</dbReference>
<gene>
    <name evidence="2" type="ORF">AMORRO_LOCUS3869</name>
</gene>
<feature type="compositionally biased region" description="Basic and acidic residues" evidence="1">
    <location>
        <begin position="271"/>
        <end position="298"/>
    </location>
</feature>
<evidence type="ECO:0000313" key="3">
    <source>
        <dbReference type="Proteomes" id="UP000789342"/>
    </source>
</evidence>
<evidence type="ECO:0000256" key="1">
    <source>
        <dbReference type="SAM" id="MobiDB-lite"/>
    </source>
</evidence>
<dbReference type="Proteomes" id="UP000789342">
    <property type="component" value="Unassembled WGS sequence"/>
</dbReference>
<protein>
    <submittedName>
        <fullName evidence="2">10274_t:CDS:1</fullName>
    </submittedName>
</protein>
<comment type="caution">
    <text evidence="2">The sequence shown here is derived from an EMBL/GenBank/DDBJ whole genome shotgun (WGS) entry which is preliminary data.</text>
</comment>
<organism evidence="2 3">
    <name type="scientific">Acaulospora morrowiae</name>
    <dbReference type="NCBI Taxonomy" id="94023"/>
    <lineage>
        <taxon>Eukaryota</taxon>
        <taxon>Fungi</taxon>
        <taxon>Fungi incertae sedis</taxon>
        <taxon>Mucoromycota</taxon>
        <taxon>Glomeromycotina</taxon>
        <taxon>Glomeromycetes</taxon>
        <taxon>Diversisporales</taxon>
        <taxon>Acaulosporaceae</taxon>
        <taxon>Acaulospora</taxon>
    </lineage>
</organism>
<keyword evidence="3" id="KW-1185">Reference proteome</keyword>
<proteinExistence type="predicted"/>
<dbReference type="AlphaFoldDB" id="A0A9N9A0P0"/>
<sequence length="454" mass="51596">MEIFRTVEDNPPETLQTLITYEEKPGQAQLSWYTSLTAWVRTSGGFFLCQNISEVLPSRNIADLEFEYDEEAGLNIIFFYNALDMKTSGPPAKMMIGQRANNVGDYKSTCVIDTGAPNTILPYHVKRILESREWSTIPRIAGGYGAPAQQIRVSKIFEVSIGDYNNWTKPEFYSGKKNQAIKWNMPLSVEGTSSLISTSAETLKTAIGNINHTVGNINNTLKLSGNLIDNSTPGSVIGRKRTCENEELPSTPNKMGPNLPPNIFSSSTTETGEKSPDESNLKERNMKKNGEEITDEEHTRMYNLRERKEINYAENSASDISDPYHVIILTFPAIENHTFSLFSKFIKYQAYEREWMFRPTNWTNWNANPLIITIQETTGSTLYEKIEKLFKMRNKLILKRPITEKPYAIFKNAFSDVKYEWIEKDVKTLKDASDMFSINVKGPPEKKHTVGDAK</sequence>
<reference evidence="2" key="1">
    <citation type="submission" date="2021-06" db="EMBL/GenBank/DDBJ databases">
        <authorList>
            <person name="Kallberg Y."/>
            <person name="Tangrot J."/>
            <person name="Rosling A."/>
        </authorList>
    </citation>
    <scope>NUCLEOTIDE SEQUENCE</scope>
    <source>
        <strain evidence="2">CL551</strain>
    </source>
</reference>
<feature type="region of interest" description="Disordered" evidence="1">
    <location>
        <begin position="246"/>
        <end position="298"/>
    </location>
</feature>
<evidence type="ECO:0000313" key="2">
    <source>
        <dbReference type="EMBL" id="CAG8513983.1"/>
    </source>
</evidence>